<keyword evidence="7" id="KW-0067">ATP-binding</keyword>
<dbReference type="EMBL" id="JACHXR010000014">
    <property type="protein sequence ID" value="MBB3232637.1"/>
    <property type="molecule type" value="Genomic_DNA"/>
</dbReference>
<dbReference type="PROSITE" id="PS51274">
    <property type="entry name" value="GATASE_COBBQ"/>
    <property type="match status" value="1"/>
</dbReference>
<reference evidence="13 14" key="1">
    <citation type="submission" date="2020-08" db="EMBL/GenBank/DDBJ databases">
        <title>Genomic Encyclopedia of Type Strains, Phase III (KMG-III): the genomes of soil and plant-associated and newly described type strains.</title>
        <authorList>
            <person name="Whitman W."/>
        </authorList>
    </citation>
    <scope>NUCLEOTIDE SEQUENCE [LARGE SCALE GENOMIC DNA]</scope>
    <source>
        <strain evidence="13 14">CECT 7744</strain>
    </source>
</reference>
<dbReference type="EC" id="6.3.5.9" evidence="13"/>
<evidence type="ECO:0000256" key="1">
    <source>
        <dbReference type="ARBA" id="ARBA00001946"/>
    </source>
</evidence>
<dbReference type="Gene3D" id="3.40.50.300">
    <property type="entry name" value="P-loop containing nucleotide triphosphate hydrolases"/>
    <property type="match status" value="2"/>
</dbReference>
<feature type="domain" description="CobB/CobQ-like glutamine amidotransferase" evidence="12">
    <location>
        <begin position="257"/>
        <end position="436"/>
    </location>
</feature>
<dbReference type="RefSeq" id="WP_183385072.1">
    <property type="nucleotide sequence ID" value="NZ_JACHXR010000014.1"/>
</dbReference>
<dbReference type="GO" id="GO:0042242">
    <property type="term" value="F:cobyrinic acid a,c-diamide synthase activity"/>
    <property type="evidence" value="ECO:0007669"/>
    <property type="project" value="UniProtKB-EC"/>
</dbReference>
<evidence type="ECO:0000256" key="3">
    <source>
        <dbReference type="ARBA" id="ARBA00006205"/>
    </source>
</evidence>
<evidence type="ECO:0000256" key="7">
    <source>
        <dbReference type="ARBA" id="ARBA00022840"/>
    </source>
</evidence>
<evidence type="ECO:0000313" key="14">
    <source>
        <dbReference type="Proteomes" id="UP000518892"/>
    </source>
</evidence>
<comment type="similarity">
    <text evidence="3">Belongs to the CobB/CobQ family. CobQ subfamily.</text>
</comment>
<dbReference type="CDD" id="cd05388">
    <property type="entry name" value="CobB_N"/>
    <property type="match status" value="1"/>
</dbReference>
<dbReference type="AlphaFoldDB" id="A0A7W5EW90"/>
<dbReference type="InterPro" id="IPR002586">
    <property type="entry name" value="CobQ/CobB/MinD/ParA_Nub-bd_dom"/>
</dbReference>
<keyword evidence="14" id="KW-1185">Reference proteome</keyword>
<sequence>MNEPQDRRESRPETRASCPAVFIAAPASGQGKTTVTAALARMLRRRGKVVRVFKTGPDYLDPRVLAQASGRPVDPLDLWMAGEADCRRRLFEAAREADLILVEGAMGLFDGEPSSADLAALFGLPMVIVMDVKGMAQTAAALVGGLAGFRDDIRIAGLIANACGSARHRELIEAALPDSVPLLAAVPRDASLALPERHLGLVQAEEIRDALEARFEAGAEALAAEGLAEALLGMAPVTFAAAPIDAAAPPPWLAGRTIAVARDAAFSFLYQANLDLLERLGASLRFFSPLADRALPACDALWLPGGYPELHGARLAANTALRDDIRRAFAADLPILAECGGMLYALDTLTDQDGETHAMLGLLRGEGAMRGRRGCQGMQTAELPEGPVRGHAHHRSQASGTPEPIAHGRRQRHPAPGEAIYRARRLTASYLHLFFPDNPAAVARLFAPAPSEIIDIIPTEESYGCD</sequence>
<dbReference type="Gene3D" id="3.40.50.880">
    <property type="match status" value="1"/>
</dbReference>
<dbReference type="GO" id="GO:0009236">
    <property type="term" value="P:cobalamin biosynthetic process"/>
    <property type="evidence" value="ECO:0007669"/>
    <property type="project" value="UniProtKB-KW"/>
</dbReference>
<dbReference type="EC" id="6.3.5.11" evidence="13"/>
<comment type="cofactor">
    <cofactor evidence="1">
        <name>Mg(2+)</name>
        <dbReference type="ChEBI" id="CHEBI:18420"/>
    </cofactor>
</comment>
<dbReference type="GO" id="GO:0043802">
    <property type="term" value="F:hydrogenobyrinic acid a,c-diamide synthase (glutamine-hydrolysing) activity"/>
    <property type="evidence" value="ECO:0007669"/>
    <property type="project" value="UniProtKB-EC"/>
</dbReference>
<dbReference type="InterPro" id="IPR029062">
    <property type="entry name" value="Class_I_gatase-like"/>
</dbReference>
<evidence type="ECO:0000256" key="10">
    <source>
        <dbReference type="SAM" id="MobiDB-lite"/>
    </source>
</evidence>
<evidence type="ECO:0000313" key="13">
    <source>
        <dbReference type="EMBL" id="MBB3232637.1"/>
    </source>
</evidence>
<name>A0A7W5EW90_9GAMM</name>
<dbReference type="CDD" id="cd03130">
    <property type="entry name" value="GATase1_CobB"/>
    <property type="match status" value="1"/>
</dbReference>
<dbReference type="InterPro" id="IPR011698">
    <property type="entry name" value="GATase_3"/>
</dbReference>
<dbReference type="SUPFAM" id="SSF52317">
    <property type="entry name" value="Class I glutamine amidotransferase-like"/>
    <property type="match status" value="1"/>
</dbReference>
<evidence type="ECO:0000259" key="12">
    <source>
        <dbReference type="Pfam" id="PF07685"/>
    </source>
</evidence>
<protein>
    <submittedName>
        <fullName evidence="13">Cobyrinic acid a,c-diamide synthase</fullName>
        <ecNumber evidence="13">6.3.5.11</ecNumber>
        <ecNumber evidence="13">6.3.5.9</ecNumber>
    </submittedName>
</protein>
<dbReference type="PANTHER" id="PTHR43873">
    <property type="entry name" value="COBYRINATE A,C-DIAMIDE SYNTHASE"/>
    <property type="match status" value="1"/>
</dbReference>
<evidence type="ECO:0000259" key="11">
    <source>
        <dbReference type="Pfam" id="PF01656"/>
    </source>
</evidence>
<accession>A0A7W5EW90</accession>
<dbReference type="InterPro" id="IPR004484">
    <property type="entry name" value="CbiA/CobB_synth"/>
</dbReference>
<keyword evidence="9" id="KW-0315">Glutamine amidotransferase</keyword>
<keyword evidence="4" id="KW-0169">Cobalamin biosynthesis</keyword>
<organism evidence="13 14">
    <name type="scientific">Halomonas stenophila</name>
    <dbReference type="NCBI Taxonomy" id="795312"/>
    <lineage>
        <taxon>Bacteria</taxon>
        <taxon>Pseudomonadati</taxon>
        <taxon>Pseudomonadota</taxon>
        <taxon>Gammaproteobacteria</taxon>
        <taxon>Oceanospirillales</taxon>
        <taxon>Halomonadaceae</taxon>
        <taxon>Halomonas</taxon>
    </lineage>
</organism>
<dbReference type="Proteomes" id="UP000518892">
    <property type="component" value="Unassembled WGS sequence"/>
</dbReference>
<evidence type="ECO:0000256" key="2">
    <source>
        <dbReference type="ARBA" id="ARBA00004953"/>
    </source>
</evidence>
<evidence type="ECO:0000256" key="9">
    <source>
        <dbReference type="ARBA" id="ARBA00022962"/>
    </source>
</evidence>
<dbReference type="Pfam" id="PF01656">
    <property type="entry name" value="CbiA"/>
    <property type="match status" value="1"/>
</dbReference>
<comment type="pathway">
    <text evidence="2">Cofactor biosynthesis; adenosylcobalamin biosynthesis.</text>
</comment>
<dbReference type="GO" id="GO:0005524">
    <property type="term" value="F:ATP binding"/>
    <property type="evidence" value="ECO:0007669"/>
    <property type="project" value="UniProtKB-KW"/>
</dbReference>
<evidence type="ECO:0000256" key="4">
    <source>
        <dbReference type="ARBA" id="ARBA00022573"/>
    </source>
</evidence>
<dbReference type="Pfam" id="PF07685">
    <property type="entry name" value="GATase_3"/>
    <property type="match status" value="1"/>
</dbReference>
<feature type="domain" description="CobQ/CobB/MinD/ParA nucleotide binding" evidence="11">
    <location>
        <begin position="21"/>
        <end position="199"/>
    </location>
</feature>
<evidence type="ECO:0000256" key="5">
    <source>
        <dbReference type="ARBA" id="ARBA00022598"/>
    </source>
</evidence>
<dbReference type="SUPFAM" id="SSF52540">
    <property type="entry name" value="P-loop containing nucleoside triphosphate hydrolases"/>
    <property type="match status" value="1"/>
</dbReference>
<proteinExistence type="inferred from homology"/>
<gene>
    <name evidence="13" type="ORF">FHR97_003510</name>
</gene>
<dbReference type="InterPro" id="IPR027417">
    <property type="entry name" value="P-loop_NTPase"/>
</dbReference>
<dbReference type="NCBIfam" id="NF002204">
    <property type="entry name" value="PRK01077.1"/>
    <property type="match status" value="1"/>
</dbReference>
<keyword evidence="5 13" id="KW-0436">Ligase</keyword>
<evidence type="ECO:0000256" key="6">
    <source>
        <dbReference type="ARBA" id="ARBA00022741"/>
    </source>
</evidence>
<evidence type="ECO:0000256" key="8">
    <source>
        <dbReference type="ARBA" id="ARBA00022842"/>
    </source>
</evidence>
<comment type="caution">
    <text evidence="13">The sequence shown here is derived from an EMBL/GenBank/DDBJ whole genome shotgun (WGS) entry which is preliminary data.</text>
</comment>
<dbReference type="PANTHER" id="PTHR43873:SF1">
    <property type="entry name" value="COBYRINATE A,C-DIAMIDE SYNTHASE"/>
    <property type="match status" value="1"/>
</dbReference>
<feature type="region of interest" description="Disordered" evidence="10">
    <location>
        <begin position="384"/>
        <end position="414"/>
    </location>
</feature>
<keyword evidence="8" id="KW-0460">Magnesium</keyword>
<keyword evidence="6" id="KW-0547">Nucleotide-binding</keyword>